<evidence type="ECO:0000313" key="3">
    <source>
        <dbReference type="Proteomes" id="UP000252707"/>
    </source>
</evidence>
<keyword evidence="3" id="KW-1185">Reference proteome</keyword>
<reference evidence="2 3" key="1">
    <citation type="submission" date="2018-07" db="EMBL/GenBank/DDBJ databases">
        <title>Genomic Encyclopedia of Type Strains, Phase IV (KMG-IV): sequencing the most valuable type-strain genomes for metagenomic binning, comparative biology and taxonomic classification.</title>
        <authorList>
            <person name="Goeker M."/>
        </authorList>
    </citation>
    <scope>NUCLEOTIDE SEQUENCE [LARGE SCALE GENOMIC DNA]</scope>
    <source>
        <strain evidence="2 3">DSM 26407</strain>
    </source>
</reference>
<feature type="chain" id="PRO_5016680228" evidence="1">
    <location>
        <begin position="21"/>
        <end position="310"/>
    </location>
</feature>
<protein>
    <submittedName>
        <fullName evidence="2">Uncharacterized protein DUF3179</fullName>
    </submittedName>
</protein>
<gene>
    <name evidence="2" type="ORF">DFQ59_101530</name>
</gene>
<keyword evidence="1" id="KW-0732">Signal</keyword>
<dbReference type="OrthoDB" id="9806357at2"/>
<feature type="signal peptide" evidence="1">
    <location>
        <begin position="1"/>
        <end position="20"/>
    </location>
</feature>
<evidence type="ECO:0000313" key="2">
    <source>
        <dbReference type="EMBL" id="RCX33229.1"/>
    </source>
</evidence>
<sequence>MLSRTLTALLLLSAFGGAGGGEGGPSGFELAGALIPAESIHAGGPPRDGIPAIDNPRFVSAAQAGWLRDSDRVLGLEYDGEARAYPVAILNWHEIVNDRFGGEGVVVTFCPLCGTGMAFSARAAGRELGFGVSGLLYNSDMLLYDRGTESLWSQILGRAVSGPLAGTRLEPVPLVHTTWGAWRAVHPGSRVLSRETGHERDYGRDPYAGYADSDGVWFPVTRRDPRYHPKEPVLGLALDGRHKAYPFTELARLDGPVRDTLAGQPVEVRFDALARSAVATDGDGGLLPAVTAYWFAWIAFHPDTEVFTAP</sequence>
<organism evidence="2 3">
    <name type="scientific">Thioalbus denitrificans</name>
    <dbReference type="NCBI Taxonomy" id="547122"/>
    <lineage>
        <taxon>Bacteria</taxon>
        <taxon>Pseudomonadati</taxon>
        <taxon>Pseudomonadota</taxon>
        <taxon>Gammaproteobacteria</taxon>
        <taxon>Chromatiales</taxon>
        <taxon>Ectothiorhodospiraceae</taxon>
        <taxon>Thioalbus</taxon>
    </lineage>
</organism>
<dbReference type="AlphaFoldDB" id="A0A369CH35"/>
<evidence type="ECO:0000256" key="1">
    <source>
        <dbReference type="SAM" id="SignalP"/>
    </source>
</evidence>
<dbReference type="Pfam" id="PF11376">
    <property type="entry name" value="DUF3179"/>
    <property type="match status" value="1"/>
</dbReference>
<dbReference type="Proteomes" id="UP000252707">
    <property type="component" value="Unassembled WGS sequence"/>
</dbReference>
<dbReference type="RefSeq" id="WP_114278094.1">
    <property type="nucleotide sequence ID" value="NZ_QPJY01000001.1"/>
</dbReference>
<dbReference type="EMBL" id="QPJY01000001">
    <property type="protein sequence ID" value="RCX33229.1"/>
    <property type="molecule type" value="Genomic_DNA"/>
</dbReference>
<proteinExistence type="predicted"/>
<dbReference type="InterPro" id="IPR021516">
    <property type="entry name" value="DUF3179"/>
</dbReference>
<name>A0A369CH35_9GAMM</name>
<comment type="caution">
    <text evidence="2">The sequence shown here is derived from an EMBL/GenBank/DDBJ whole genome shotgun (WGS) entry which is preliminary data.</text>
</comment>
<accession>A0A369CH35</accession>